<keyword evidence="5" id="KW-1185">Reference proteome</keyword>
<sequence precursor="true">MKVLSVILSILFLASLSFGQSIVGSAHDFSGEAWNQSGEICVVCHTPHQADATVNDAPLWNHEVTGATFTPYSSSTLDATVGQPNGVSKLCLSCHDGTVAVDNFGGETNGNEFVSGNDLIGTDLSDDHPVSFVYDAALATADGGLYDPTTTNSGLGGTIDQDMLISHKLECSSCHDVHNGAGTTGYLLIKSNANSDLCLTCHAK</sequence>
<evidence type="ECO:0000313" key="6">
    <source>
        <dbReference type="Proteomes" id="UP000183868"/>
    </source>
</evidence>
<evidence type="ECO:0000259" key="2">
    <source>
        <dbReference type="Pfam" id="PF09699"/>
    </source>
</evidence>
<dbReference type="KEGG" id="caby:Cabys_3858"/>
<dbReference type="HOGENOM" id="CLU_076833_0_0_0"/>
<evidence type="ECO:0000313" key="4">
    <source>
        <dbReference type="EMBL" id="EHO40893.1"/>
    </source>
</evidence>
<dbReference type="SUPFAM" id="SSF48695">
    <property type="entry name" value="Multiheme cytochromes"/>
    <property type="match status" value="1"/>
</dbReference>
<feature type="domain" description="Doubled CXXCH motif" evidence="2">
    <location>
        <begin position="170"/>
        <end position="204"/>
    </location>
</feature>
<accession>H1XY18</accession>
<reference evidence="3 6" key="2">
    <citation type="submission" date="2016-11" db="EMBL/GenBank/DDBJ databases">
        <title>Genomic analysis of Caldithrix abyssi and proposal of a novel bacterial phylum Caldithrichaeota.</title>
        <authorList>
            <person name="Kublanov I."/>
            <person name="Sigalova O."/>
            <person name="Gavrilov S."/>
            <person name="Lebedinsky A."/>
            <person name="Ivanova N."/>
            <person name="Daum C."/>
            <person name="Reddy T."/>
            <person name="Klenk H.P."/>
            <person name="Goker M."/>
            <person name="Reva O."/>
            <person name="Miroshnichenko M."/>
            <person name="Kyprides N."/>
            <person name="Woyke T."/>
            <person name="Gelfand M."/>
        </authorList>
    </citation>
    <scope>NUCLEOTIDE SEQUENCE [LARGE SCALE GENOMIC DNA]</scope>
    <source>
        <strain evidence="3 6">LF13</strain>
    </source>
</reference>
<dbReference type="InterPro" id="IPR010177">
    <property type="entry name" value="Paired_CXXCH_1"/>
</dbReference>
<reference evidence="4 5" key="1">
    <citation type="submission" date="2011-09" db="EMBL/GenBank/DDBJ databases">
        <title>The permanent draft genome of Caldithrix abyssi DSM 13497.</title>
        <authorList>
            <consortium name="US DOE Joint Genome Institute (JGI-PGF)"/>
            <person name="Lucas S."/>
            <person name="Han J."/>
            <person name="Lapidus A."/>
            <person name="Bruce D."/>
            <person name="Goodwin L."/>
            <person name="Pitluck S."/>
            <person name="Peters L."/>
            <person name="Kyrpides N."/>
            <person name="Mavromatis K."/>
            <person name="Ivanova N."/>
            <person name="Mikhailova N."/>
            <person name="Chertkov O."/>
            <person name="Detter J.C."/>
            <person name="Tapia R."/>
            <person name="Han C."/>
            <person name="Land M."/>
            <person name="Hauser L."/>
            <person name="Markowitz V."/>
            <person name="Cheng J.-F."/>
            <person name="Hugenholtz P."/>
            <person name="Woyke T."/>
            <person name="Wu D."/>
            <person name="Spring S."/>
            <person name="Brambilla E."/>
            <person name="Klenk H.-P."/>
            <person name="Eisen J.A."/>
        </authorList>
    </citation>
    <scope>NUCLEOTIDE SEQUENCE [LARGE SCALE GENOMIC DNA]</scope>
    <source>
        <strain evidence="4 5">DSM 13497</strain>
    </source>
</reference>
<proteinExistence type="predicted"/>
<dbReference type="OrthoDB" id="12425at2"/>
<dbReference type="RefSeq" id="WP_006927956.1">
    <property type="nucleotide sequence ID" value="NZ_CM001402.1"/>
</dbReference>
<dbReference type="STRING" id="880073.Cabys_3858"/>
<dbReference type="InParanoid" id="H1XY18"/>
<keyword evidence="1" id="KW-0732">Signal</keyword>
<dbReference type="EMBL" id="CM001402">
    <property type="protein sequence ID" value="EHO40893.1"/>
    <property type="molecule type" value="Genomic_DNA"/>
</dbReference>
<dbReference type="Proteomes" id="UP000183868">
    <property type="component" value="Chromosome"/>
</dbReference>
<feature type="chain" id="PRO_5009695463" evidence="1">
    <location>
        <begin position="20"/>
        <end position="204"/>
    </location>
</feature>
<dbReference type="Proteomes" id="UP000004671">
    <property type="component" value="Chromosome"/>
</dbReference>
<evidence type="ECO:0000313" key="3">
    <source>
        <dbReference type="EMBL" id="APF20603.1"/>
    </source>
</evidence>
<evidence type="ECO:0000256" key="1">
    <source>
        <dbReference type="SAM" id="SignalP"/>
    </source>
</evidence>
<dbReference type="InterPro" id="IPR036280">
    <property type="entry name" value="Multihaem_cyt_sf"/>
</dbReference>
<evidence type="ECO:0000313" key="5">
    <source>
        <dbReference type="Proteomes" id="UP000004671"/>
    </source>
</evidence>
<dbReference type="AlphaFoldDB" id="H1XY18"/>
<protein>
    <submittedName>
        <fullName evidence="4">Doubled CXXCH domain protein</fullName>
    </submittedName>
    <submittedName>
        <fullName evidence="3">Doubled CXXCH domain-containing protein</fullName>
    </submittedName>
</protein>
<organism evidence="4 5">
    <name type="scientific">Caldithrix abyssi DSM 13497</name>
    <dbReference type="NCBI Taxonomy" id="880073"/>
    <lineage>
        <taxon>Bacteria</taxon>
        <taxon>Pseudomonadati</taxon>
        <taxon>Calditrichota</taxon>
        <taxon>Calditrichia</taxon>
        <taxon>Calditrichales</taxon>
        <taxon>Calditrichaceae</taxon>
        <taxon>Caldithrix</taxon>
    </lineage>
</organism>
<dbReference type="PaxDb" id="880073-Calab_1267"/>
<dbReference type="eggNOG" id="COG3303">
    <property type="taxonomic scope" value="Bacteria"/>
</dbReference>
<dbReference type="EMBL" id="CP018099">
    <property type="protein sequence ID" value="APF20603.1"/>
    <property type="molecule type" value="Genomic_DNA"/>
</dbReference>
<dbReference type="Pfam" id="PF09699">
    <property type="entry name" value="Paired_CXXCH_1"/>
    <property type="match status" value="1"/>
</dbReference>
<name>H1XY18_CALAY</name>
<gene>
    <name evidence="3" type="ORF">Cabys_3858</name>
    <name evidence="4" type="ORF">Calab_1267</name>
</gene>
<feature type="signal peptide" evidence="1">
    <location>
        <begin position="1"/>
        <end position="19"/>
    </location>
</feature>